<dbReference type="InterPro" id="IPR002759">
    <property type="entry name" value="Pop5/Rpp14/Rnp2-like"/>
</dbReference>
<name>D8LNR1_ECTSI</name>
<dbReference type="InterPro" id="IPR038085">
    <property type="entry name" value="Rnp2-like_sf"/>
</dbReference>
<organism evidence="4 5">
    <name type="scientific">Ectocarpus siliculosus</name>
    <name type="common">Brown alga</name>
    <name type="synonym">Conferva siliculosa</name>
    <dbReference type="NCBI Taxonomy" id="2880"/>
    <lineage>
        <taxon>Eukaryota</taxon>
        <taxon>Sar</taxon>
        <taxon>Stramenopiles</taxon>
        <taxon>Ochrophyta</taxon>
        <taxon>PX clade</taxon>
        <taxon>Phaeophyceae</taxon>
        <taxon>Ectocarpales</taxon>
        <taxon>Ectocarpaceae</taxon>
        <taxon>Ectocarpus</taxon>
    </lineage>
</organism>
<dbReference type="OrthoDB" id="2262258at2759"/>
<dbReference type="GO" id="GO:0033204">
    <property type="term" value="F:ribonuclease P RNA binding"/>
    <property type="evidence" value="ECO:0007669"/>
    <property type="project" value="TreeGrafter"/>
</dbReference>
<protein>
    <submittedName>
        <fullName evidence="4">Uncharacterized protein</fullName>
    </submittedName>
</protein>
<evidence type="ECO:0000256" key="1">
    <source>
        <dbReference type="ARBA" id="ARBA00010800"/>
    </source>
</evidence>
<dbReference type="Proteomes" id="UP000002630">
    <property type="component" value="Unassembled WGS sequence"/>
</dbReference>
<dbReference type="InParanoid" id="D8LNR1"/>
<accession>D8LNR1</accession>
<dbReference type="GO" id="GO:0001682">
    <property type="term" value="P:tRNA 5'-leader removal"/>
    <property type="evidence" value="ECO:0007669"/>
    <property type="project" value="InterPro"/>
</dbReference>
<dbReference type="GO" id="GO:0005730">
    <property type="term" value="C:nucleolus"/>
    <property type="evidence" value="ECO:0007669"/>
    <property type="project" value="TreeGrafter"/>
</dbReference>
<dbReference type="GO" id="GO:0030681">
    <property type="term" value="C:multimeric ribonuclease P complex"/>
    <property type="evidence" value="ECO:0007669"/>
    <property type="project" value="TreeGrafter"/>
</dbReference>
<feature type="compositionally biased region" description="Basic residues" evidence="3">
    <location>
        <begin position="28"/>
        <end position="37"/>
    </location>
</feature>
<keyword evidence="5" id="KW-1185">Reference proteome</keyword>
<comment type="similarity">
    <text evidence="1">Belongs to the eukaryotic/archaeal RNase P protein component 2 family.</text>
</comment>
<feature type="compositionally biased region" description="Low complexity" evidence="3">
    <location>
        <begin position="43"/>
        <end position="52"/>
    </location>
</feature>
<evidence type="ECO:0000256" key="2">
    <source>
        <dbReference type="ARBA" id="ARBA00022694"/>
    </source>
</evidence>
<dbReference type="PANTHER" id="PTHR15441">
    <property type="entry name" value="RIBONUCLEASE P PROTEIN SUBUNIT P14"/>
    <property type="match status" value="1"/>
</dbReference>
<sequence>MEASSYTLPAAFCFIAVQLTFQATRQATPKRPKRGKVKGGGTTQRQQQAPQGSAATSQGVYLPTDVAFKTFILAAVKDLHGEVGSLAYPVDVLSWDAVSGEGRLRVPARSLVPIRAALSFVGSCGDVPCAIDVREVSPFLAGLACERYL</sequence>
<proteinExistence type="inferred from homology"/>
<dbReference type="PANTHER" id="PTHR15441:SF1">
    <property type="entry name" value="RIBONUCLEASE P PROTEIN SUBUNIT P14"/>
    <property type="match status" value="1"/>
</dbReference>
<reference evidence="4 5" key="1">
    <citation type="journal article" date="2010" name="Nature">
        <title>The Ectocarpus genome and the independent evolution of multicellularity in brown algae.</title>
        <authorList>
            <person name="Cock J.M."/>
            <person name="Sterck L."/>
            <person name="Rouze P."/>
            <person name="Scornet D."/>
            <person name="Allen A.E."/>
            <person name="Amoutzias G."/>
            <person name="Anthouard V."/>
            <person name="Artiguenave F."/>
            <person name="Aury J.M."/>
            <person name="Badger J.H."/>
            <person name="Beszteri B."/>
            <person name="Billiau K."/>
            <person name="Bonnet E."/>
            <person name="Bothwell J.H."/>
            <person name="Bowler C."/>
            <person name="Boyen C."/>
            <person name="Brownlee C."/>
            <person name="Carrano C.J."/>
            <person name="Charrier B."/>
            <person name="Cho G.Y."/>
            <person name="Coelho S.M."/>
            <person name="Collen J."/>
            <person name="Corre E."/>
            <person name="Da Silva C."/>
            <person name="Delage L."/>
            <person name="Delaroque N."/>
            <person name="Dittami S.M."/>
            <person name="Doulbeau S."/>
            <person name="Elias M."/>
            <person name="Farnham G."/>
            <person name="Gachon C.M."/>
            <person name="Gschloessl B."/>
            <person name="Heesch S."/>
            <person name="Jabbari K."/>
            <person name="Jubin C."/>
            <person name="Kawai H."/>
            <person name="Kimura K."/>
            <person name="Kloareg B."/>
            <person name="Kupper F.C."/>
            <person name="Lang D."/>
            <person name="Le Bail A."/>
            <person name="Leblanc C."/>
            <person name="Lerouge P."/>
            <person name="Lohr M."/>
            <person name="Lopez P.J."/>
            <person name="Martens C."/>
            <person name="Maumus F."/>
            <person name="Michel G."/>
            <person name="Miranda-Saavedra D."/>
            <person name="Morales J."/>
            <person name="Moreau H."/>
            <person name="Motomura T."/>
            <person name="Nagasato C."/>
            <person name="Napoli C.A."/>
            <person name="Nelson D.R."/>
            <person name="Nyvall-Collen P."/>
            <person name="Peters A.F."/>
            <person name="Pommier C."/>
            <person name="Potin P."/>
            <person name="Poulain J."/>
            <person name="Quesneville H."/>
            <person name="Read B."/>
            <person name="Rensing S.A."/>
            <person name="Ritter A."/>
            <person name="Rousvoal S."/>
            <person name="Samanta M."/>
            <person name="Samson G."/>
            <person name="Schroeder D.C."/>
            <person name="Segurens B."/>
            <person name="Strittmatter M."/>
            <person name="Tonon T."/>
            <person name="Tregear J.W."/>
            <person name="Valentin K."/>
            <person name="von Dassow P."/>
            <person name="Yamagishi T."/>
            <person name="Van de Peer Y."/>
            <person name="Wincker P."/>
        </authorList>
    </citation>
    <scope>NUCLEOTIDE SEQUENCE [LARGE SCALE GENOMIC DNA]</scope>
    <source>
        <strain evidence="5">Ec32 / CCAP1310/4</strain>
    </source>
</reference>
<dbReference type="STRING" id="2880.D8LNR1"/>
<dbReference type="EMBL" id="FN649760">
    <property type="protein sequence ID" value="CBN78271.1"/>
    <property type="molecule type" value="Genomic_DNA"/>
</dbReference>
<dbReference type="Pfam" id="PF01900">
    <property type="entry name" value="RNase_P_Rpp14"/>
    <property type="match status" value="1"/>
</dbReference>
<gene>
    <name evidence="4" type="ORF">Esi_0005_0143</name>
</gene>
<dbReference type="Gene3D" id="3.30.70.3250">
    <property type="entry name" value="Ribonuclease P, Pop5 subunit"/>
    <property type="match status" value="1"/>
</dbReference>
<evidence type="ECO:0000313" key="5">
    <source>
        <dbReference type="Proteomes" id="UP000002630"/>
    </source>
</evidence>
<feature type="region of interest" description="Disordered" evidence="3">
    <location>
        <begin position="26"/>
        <end position="56"/>
    </location>
</feature>
<evidence type="ECO:0000313" key="4">
    <source>
        <dbReference type="EMBL" id="CBN78271.1"/>
    </source>
</evidence>
<dbReference type="SUPFAM" id="SSF160350">
    <property type="entry name" value="Rnp2-like"/>
    <property type="match status" value="1"/>
</dbReference>
<evidence type="ECO:0000256" key="3">
    <source>
        <dbReference type="SAM" id="MobiDB-lite"/>
    </source>
</evidence>
<keyword evidence="2" id="KW-0819">tRNA processing</keyword>
<dbReference type="AlphaFoldDB" id="D8LNR1"/>